<evidence type="ECO:0000313" key="4">
    <source>
        <dbReference type="Proteomes" id="UP001589707"/>
    </source>
</evidence>
<accession>A0ABV5X363</accession>
<keyword evidence="4" id="KW-1185">Reference proteome</keyword>
<organism evidence="3 4">
    <name type="scientific">Brevibacterium otitidis</name>
    <dbReference type="NCBI Taxonomy" id="53364"/>
    <lineage>
        <taxon>Bacteria</taxon>
        <taxon>Bacillati</taxon>
        <taxon>Actinomycetota</taxon>
        <taxon>Actinomycetes</taxon>
        <taxon>Micrococcales</taxon>
        <taxon>Brevibacteriaceae</taxon>
        <taxon>Brevibacterium</taxon>
    </lineage>
</organism>
<name>A0ABV5X363_9MICO</name>
<dbReference type="Pfam" id="PF02467">
    <property type="entry name" value="Whib"/>
    <property type="match status" value="1"/>
</dbReference>
<evidence type="ECO:0000259" key="2">
    <source>
        <dbReference type="PROSITE" id="PS51674"/>
    </source>
</evidence>
<feature type="region of interest" description="Disordered" evidence="1">
    <location>
        <begin position="101"/>
        <end position="125"/>
    </location>
</feature>
<dbReference type="Proteomes" id="UP001589707">
    <property type="component" value="Unassembled WGS sequence"/>
</dbReference>
<evidence type="ECO:0000256" key="1">
    <source>
        <dbReference type="SAM" id="MobiDB-lite"/>
    </source>
</evidence>
<reference evidence="3 4" key="1">
    <citation type="submission" date="2024-09" db="EMBL/GenBank/DDBJ databases">
        <authorList>
            <person name="Sun Q."/>
            <person name="Mori K."/>
        </authorList>
    </citation>
    <scope>NUCLEOTIDE SEQUENCE [LARGE SCALE GENOMIC DNA]</scope>
    <source>
        <strain evidence="3 4">JCM 11683</strain>
    </source>
</reference>
<dbReference type="RefSeq" id="WP_376840737.1">
    <property type="nucleotide sequence ID" value="NZ_JBHMAU010000067.1"/>
</dbReference>
<dbReference type="PROSITE" id="PS51674">
    <property type="entry name" value="4FE4S_WBL"/>
    <property type="match status" value="1"/>
</dbReference>
<dbReference type="InterPro" id="IPR034768">
    <property type="entry name" value="4FE4S_WBL"/>
</dbReference>
<feature type="domain" description="4Fe-4S Wbl-type" evidence="2">
    <location>
        <begin position="8"/>
        <end position="73"/>
    </location>
</feature>
<comment type="caution">
    <text evidence="3">The sequence shown here is derived from an EMBL/GenBank/DDBJ whole genome shotgun (WGS) entry which is preliminary data.</text>
</comment>
<dbReference type="EMBL" id="JBHMAU010000067">
    <property type="protein sequence ID" value="MFB9776877.1"/>
    <property type="molecule type" value="Genomic_DNA"/>
</dbReference>
<proteinExistence type="predicted"/>
<sequence length="125" mass="12934">MTDLNRAACRAVPLDTADALFFDPCNEAAALTVCHACPLIDACRSAALDVEGIASVYHRFGVVGGMTPLDRALAAGVLRHGTAAAWRAGCMCSTCEAAKPEGARRQRRPSQTSNAAAVEAGEAMA</sequence>
<gene>
    <name evidence="3" type="ORF">ACFFN1_10800</name>
</gene>
<protein>
    <submittedName>
        <fullName evidence="3">WhiB family transcriptional regulator</fullName>
    </submittedName>
</protein>
<feature type="compositionally biased region" description="Low complexity" evidence="1">
    <location>
        <begin position="115"/>
        <end position="125"/>
    </location>
</feature>
<evidence type="ECO:0000313" key="3">
    <source>
        <dbReference type="EMBL" id="MFB9776877.1"/>
    </source>
</evidence>